<dbReference type="AlphaFoldDB" id="A0AAW2XPB0"/>
<dbReference type="PANTHER" id="PTHR33116">
    <property type="entry name" value="REVERSE TRANSCRIPTASE ZINC-BINDING DOMAIN-CONTAINING PROTEIN-RELATED-RELATED"/>
    <property type="match status" value="1"/>
</dbReference>
<comment type="caution">
    <text evidence="3">The sequence shown here is derived from an EMBL/GenBank/DDBJ whole genome shotgun (WGS) entry which is preliminary data.</text>
</comment>
<reference evidence="3" key="1">
    <citation type="submission" date="2020-06" db="EMBL/GenBank/DDBJ databases">
        <authorList>
            <person name="Li T."/>
            <person name="Hu X."/>
            <person name="Zhang T."/>
            <person name="Song X."/>
            <person name="Zhang H."/>
            <person name="Dai N."/>
            <person name="Sheng W."/>
            <person name="Hou X."/>
            <person name="Wei L."/>
        </authorList>
    </citation>
    <scope>NUCLEOTIDE SEQUENCE</scope>
    <source>
        <strain evidence="3">KEN1</strain>
        <tissue evidence="3">Leaf</tissue>
    </source>
</reference>
<sequence length="462" mass="52049">MTRAVTRDDVNEALFDIGEDKALGPDGFSSGFFKVAWPVIGDEFTAAIQDFFNSGKLLKQINLPSTFPHSEVFGFPQTLIAWVEECISSATFSVSLNGELHGFFKGARGLRQGDPMSLYLFILAMEVLNLLLLQRVNQSNDISYHRHCEEMKLMSLCFDDDLLLFCHPHVPSVQLLRDGLHTFAEWSSLEANIHKSQLIVSKSALAIKPLPLATLGFQEVDERLRGWSTLQLSYAARIQLLRSVVSSLNVYWAMAFILPKGVLREIEARMRKFLWQGGTGTDRDWRYDLTLAGTVASPGHHRFPNGPQTLGIPLEATLNVVIVNGDWNWPEILDIHHREIMDELPPLSETDCILWNSTSGRFTNQDSFQLFQPIAPKVAWYTLLMGSFRIPRNNVILWLAILGRLVAILGRLSTLDQAFFFDKERNDVFAGKSGGCVPPKFDTHMKPRGPDRPYAPHVDHAT</sequence>
<evidence type="ECO:0000313" key="3">
    <source>
        <dbReference type="EMBL" id="KAL0455556.1"/>
    </source>
</evidence>
<proteinExistence type="predicted"/>
<feature type="compositionally biased region" description="Basic and acidic residues" evidence="1">
    <location>
        <begin position="441"/>
        <end position="451"/>
    </location>
</feature>
<dbReference type="PANTHER" id="PTHR33116:SF76">
    <property type="entry name" value="DUF4283 DOMAIN-CONTAINING PROTEIN"/>
    <property type="match status" value="1"/>
</dbReference>
<evidence type="ECO:0000259" key="2">
    <source>
        <dbReference type="Pfam" id="PF00078"/>
    </source>
</evidence>
<dbReference type="Pfam" id="PF00078">
    <property type="entry name" value="RVT_1"/>
    <property type="match status" value="1"/>
</dbReference>
<name>A0AAW2XPB0_9LAMI</name>
<accession>A0AAW2XPB0</accession>
<reference evidence="3" key="2">
    <citation type="journal article" date="2024" name="Plant">
        <title>Genomic evolution and insights into agronomic trait innovations of Sesamum species.</title>
        <authorList>
            <person name="Miao H."/>
            <person name="Wang L."/>
            <person name="Qu L."/>
            <person name="Liu H."/>
            <person name="Sun Y."/>
            <person name="Le M."/>
            <person name="Wang Q."/>
            <person name="Wei S."/>
            <person name="Zheng Y."/>
            <person name="Lin W."/>
            <person name="Duan Y."/>
            <person name="Cao H."/>
            <person name="Xiong S."/>
            <person name="Wang X."/>
            <person name="Wei L."/>
            <person name="Li C."/>
            <person name="Ma Q."/>
            <person name="Ju M."/>
            <person name="Zhao R."/>
            <person name="Li G."/>
            <person name="Mu C."/>
            <person name="Tian Q."/>
            <person name="Mei H."/>
            <person name="Zhang T."/>
            <person name="Gao T."/>
            <person name="Zhang H."/>
        </authorList>
    </citation>
    <scope>NUCLEOTIDE SEQUENCE</scope>
    <source>
        <strain evidence="3">KEN1</strain>
    </source>
</reference>
<dbReference type="InterPro" id="IPR000477">
    <property type="entry name" value="RT_dom"/>
</dbReference>
<organism evidence="3">
    <name type="scientific">Sesamum latifolium</name>
    <dbReference type="NCBI Taxonomy" id="2727402"/>
    <lineage>
        <taxon>Eukaryota</taxon>
        <taxon>Viridiplantae</taxon>
        <taxon>Streptophyta</taxon>
        <taxon>Embryophyta</taxon>
        <taxon>Tracheophyta</taxon>
        <taxon>Spermatophyta</taxon>
        <taxon>Magnoliopsida</taxon>
        <taxon>eudicotyledons</taxon>
        <taxon>Gunneridae</taxon>
        <taxon>Pentapetalae</taxon>
        <taxon>asterids</taxon>
        <taxon>lamiids</taxon>
        <taxon>Lamiales</taxon>
        <taxon>Pedaliaceae</taxon>
        <taxon>Sesamum</taxon>
    </lineage>
</organism>
<feature type="domain" description="Reverse transcriptase" evidence="2">
    <location>
        <begin position="60"/>
        <end position="216"/>
    </location>
</feature>
<gene>
    <name evidence="3" type="ORF">Slati_0894800</name>
</gene>
<evidence type="ECO:0000256" key="1">
    <source>
        <dbReference type="SAM" id="MobiDB-lite"/>
    </source>
</evidence>
<feature type="region of interest" description="Disordered" evidence="1">
    <location>
        <begin position="440"/>
        <end position="462"/>
    </location>
</feature>
<protein>
    <recommendedName>
        <fullName evidence="2">Reverse transcriptase domain-containing protein</fullName>
    </recommendedName>
</protein>
<dbReference type="EMBL" id="JACGWN010000003">
    <property type="protein sequence ID" value="KAL0455556.1"/>
    <property type="molecule type" value="Genomic_DNA"/>
</dbReference>